<evidence type="ECO:0000256" key="2">
    <source>
        <dbReference type="ARBA" id="ARBA00023315"/>
    </source>
</evidence>
<sequence length="150" mass="16228">MQVRNATLSDVTAIVEMSRKFYATTTYSGWADFNAETVHDLASNLAENHLMLVADDGAKLIGMVGLFVAPFMFNGDVTAAYEVVWWVDPSEQGQGAGKALLAAIEPACRAKGCKAIQMVHLSTSPPQAASIYERVGYRHTESSFTRVLGP</sequence>
<proteinExistence type="predicted"/>
<dbReference type="Proteomes" id="UP000515838">
    <property type="component" value="Chromosome"/>
</dbReference>
<accession>A0A7G9TAV0</accession>
<keyword evidence="1 4" id="KW-0808">Transferase</keyword>
<dbReference type="Pfam" id="PF00583">
    <property type="entry name" value="Acetyltransf_1"/>
    <property type="match status" value="1"/>
</dbReference>
<dbReference type="GeneID" id="81472302"/>
<dbReference type="PROSITE" id="PS51186">
    <property type="entry name" value="GNAT"/>
    <property type="match status" value="1"/>
</dbReference>
<reference evidence="4 5" key="1">
    <citation type="submission" date="2020-08" db="EMBL/GenBank/DDBJ databases">
        <title>Streptomycin Non-resistant strain, P. mexicana.</title>
        <authorList>
            <person name="Ganesh-Kumar S."/>
            <person name="Zhe T."/>
            <person name="Yu Z."/>
            <person name="Min Y."/>
        </authorList>
    </citation>
    <scope>NUCLEOTIDE SEQUENCE [LARGE SCALE GENOMIC DNA]</scope>
    <source>
        <strain evidence="4 5">GTZY2</strain>
    </source>
</reference>
<dbReference type="InterPro" id="IPR016181">
    <property type="entry name" value="Acyl_CoA_acyltransferase"/>
</dbReference>
<organism evidence="4 5">
    <name type="scientific">Pseudoxanthomonas mexicana</name>
    <dbReference type="NCBI Taxonomy" id="128785"/>
    <lineage>
        <taxon>Bacteria</taxon>
        <taxon>Pseudomonadati</taxon>
        <taxon>Pseudomonadota</taxon>
        <taxon>Gammaproteobacteria</taxon>
        <taxon>Lysobacterales</taxon>
        <taxon>Lysobacteraceae</taxon>
        <taxon>Pseudoxanthomonas</taxon>
    </lineage>
</organism>
<gene>
    <name evidence="4" type="ORF">IAE60_15045</name>
</gene>
<dbReference type="AlphaFoldDB" id="A0A7G9TAV0"/>
<dbReference type="RefSeq" id="WP_187572873.1">
    <property type="nucleotide sequence ID" value="NZ_CP060731.1"/>
</dbReference>
<keyword evidence="2" id="KW-0012">Acyltransferase</keyword>
<dbReference type="SUPFAM" id="SSF55729">
    <property type="entry name" value="Acyl-CoA N-acyltransferases (Nat)"/>
    <property type="match status" value="1"/>
</dbReference>
<evidence type="ECO:0000259" key="3">
    <source>
        <dbReference type="PROSITE" id="PS51186"/>
    </source>
</evidence>
<dbReference type="PANTHER" id="PTHR43877">
    <property type="entry name" value="AMINOALKYLPHOSPHONATE N-ACETYLTRANSFERASE-RELATED-RELATED"/>
    <property type="match status" value="1"/>
</dbReference>
<evidence type="ECO:0000256" key="1">
    <source>
        <dbReference type="ARBA" id="ARBA00022679"/>
    </source>
</evidence>
<dbReference type="Gene3D" id="3.40.630.30">
    <property type="match status" value="1"/>
</dbReference>
<feature type="domain" description="N-acetyltransferase" evidence="3">
    <location>
        <begin position="1"/>
        <end position="150"/>
    </location>
</feature>
<dbReference type="InterPro" id="IPR050832">
    <property type="entry name" value="Bact_Acetyltransf"/>
</dbReference>
<dbReference type="GO" id="GO:0016747">
    <property type="term" value="F:acyltransferase activity, transferring groups other than amino-acyl groups"/>
    <property type="evidence" value="ECO:0007669"/>
    <property type="project" value="InterPro"/>
</dbReference>
<name>A0A7G9TAV0_PSEMX</name>
<dbReference type="CDD" id="cd04301">
    <property type="entry name" value="NAT_SF"/>
    <property type="match status" value="1"/>
</dbReference>
<protein>
    <submittedName>
        <fullName evidence="4">GNAT family N-acetyltransferase</fullName>
    </submittedName>
</protein>
<dbReference type="InterPro" id="IPR000182">
    <property type="entry name" value="GNAT_dom"/>
</dbReference>
<dbReference type="EMBL" id="CP060731">
    <property type="protein sequence ID" value="QNN77225.1"/>
    <property type="molecule type" value="Genomic_DNA"/>
</dbReference>
<evidence type="ECO:0000313" key="5">
    <source>
        <dbReference type="Proteomes" id="UP000515838"/>
    </source>
</evidence>
<evidence type="ECO:0000313" key="4">
    <source>
        <dbReference type="EMBL" id="QNN77225.1"/>
    </source>
</evidence>